<organism evidence="1">
    <name type="scientific">Tanacetum cinerariifolium</name>
    <name type="common">Dalmatian daisy</name>
    <name type="synonym">Chrysanthemum cinerariifolium</name>
    <dbReference type="NCBI Taxonomy" id="118510"/>
    <lineage>
        <taxon>Eukaryota</taxon>
        <taxon>Viridiplantae</taxon>
        <taxon>Streptophyta</taxon>
        <taxon>Embryophyta</taxon>
        <taxon>Tracheophyta</taxon>
        <taxon>Spermatophyta</taxon>
        <taxon>Magnoliopsida</taxon>
        <taxon>eudicotyledons</taxon>
        <taxon>Gunneridae</taxon>
        <taxon>Pentapetalae</taxon>
        <taxon>asterids</taxon>
        <taxon>campanulids</taxon>
        <taxon>Asterales</taxon>
        <taxon>Asteraceae</taxon>
        <taxon>Asteroideae</taxon>
        <taxon>Anthemideae</taxon>
        <taxon>Anthemidinae</taxon>
        <taxon>Tanacetum</taxon>
    </lineage>
</organism>
<name>A0A699X6S4_TANCI</name>
<protein>
    <submittedName>
        <fullName evidence="1">Uncharacterized protein</fullName>
    </submittedName>
</protein>
<comment type="caution">
    <text evidence="1">The sequence shown here is derived from an EMBL/GenBank/DDBJ whole genome shotgun (WGS) entry which is preliminary data.</text>
</comment>
<reference evidence="1" key="1">
    <citation type="journal article" date="2019" name="Sci. Rep.">
        <title>Draft genome of Tanacetum cinerariifolium, the natural source of mosquito coil.</title>
        <authorList>
            <person name="Yamashiro T."/>
            <person name="Shiraishi A."/>
            <person name="Satake H."/>
            <person name="Nakayama K."/>
        </authorList>
    </citation>
    <scope>NUCLEOTIDE SEQUENCE</scope>
</reference>
<dbReference type="EMBL" id="BKCJ011822140">
    <property type="protein sequence ID" value="GFD55812.1"/>
    <property type="molecule type" value="Genomic_DNA"/>
</dbReference>
<accession>A0A699X6S4</accession>
<sequence>AQWMTNEDGRTQYLAVAVEQRDMTVERSAPMEQAAAPAFSTTKPFAASIQIWAFESTKRHAMNRSKEPRLALVICTDWGAPKHIRWSPIAPHN</sequence>
<evidence type="ECO:0000313" key="1">
    <source>
        <dbReference type="EMBL" id="GFD55812.1"/>
    </source>
</evidence>
<feature type="non-terminal residue" evidence="1">
    <location>
        <position position="93"/>
    </location>
</feature>
<proteinExistence type="predicted"/>
<feature type="non-terminal residue" evidence="1">
    <location>
        <position position="1"/>
    </location>
</feature>
<gene>
    <name evidence="1" type="ORF">Tci_927781</name>
</gene>
<dbReference type="AlphaFoldDB" id="A0A699X6S4"/>